<dbReference type="Proteomes" id="UP001652582">
    <property type="component" value="Chromosome 18"/>
</dbReference>
<evidence type="ECO:0000313" key="2">
    <source>
        <dbReference type="Proteomes" id="UP001652582"/>
    </source>
</evidence>
<dbReference type="InterPro" id="IPR012337">
    <property type="entry name" value="RNaseH-like_sf"/>
</dbReference>
<dbReference type="SUPFAM" id="SSF53098">
    <property type="entry name" value="Ribonuclease H-like"/>
    <property type="match status" value="1"/>
</dbReference>
<proteinExistence type="predicted"/>
<organism evidence="2 3">
    <name type="scientific">Bicyclus anynana</name>
    <name type="common">Squinting bush brown butterfly</name>
    <dbReference type="NCBI Taxonomy" id="110368"/>
    <lineage>
        <taxon>Eukaryota</taxon>
        <taxon>Metazoa</taxon>
        <taxon>Ecdysozoa</taxon>
        <taxon>Arthropoda</taxon>
        <taxon>Hexapoda</taxon>
        <taxon>Insecta</taxon>
        <taxon>Pterygota</taxon>
        <taxon>Neoptera</taxon>
        <taxon>Endopterygota</taxon>
        <taxon>Lepidoptera</taxon>
        <taxon>Glossata</taxon>
        <taxon>Ditrysia</taxon>
        <taxon>Papilionoidea</taxon>
        <taxon>Nymphalidae</taxon>
        <taxon>Satyrinae</taxon>
        <taxon>Satyrini</taxon>
        <taxon>Mycalesina</taxon>
        <taxon>Bicyclus</taxon>
    </lineage>
</organism>
<dbReference type="RefSeq" id="XP_052742768.1">
    <property type="nucleotide sequence ID" value="XM_052886808.1"/>
</dbReference>
<dbReference type="PANTHER" id="PTHR47331:SF5">
    <property type="entry name" value="RIBONUCLEASE H"/>
    <property type="match status" value="1"/>
</dbReference>
<dbReference type="Gene3D" id="3.30.420.10">
    <property type="entry name" value="Ribonuclease H-like superfamily/Ribonuclease H"/>
    <property type="match status" value="1"/>
</dbReference>
<dbReference type="GeneID" id="128198939"/>
<keyword evidence="2" id="KW-1185">Reference proteome</keyword>
<protein>
    <submittedName>
        <fullName evidence="3">Uncharacterized protein LOC128198939 isoform X1</fullName>
    </submittedName>
</protein>
<gene>
    <name evidence="3" type="primary">LOC128198939</name>
</gene>
<feature type="domain" description="Integrase zinc-binding" evidence="1">
    <location>
        <begin position="60"/>
        <end position="113"/>
    </location>
</feature>
<sequence>MFLEEYNLLKNNKQLPKRSKLNSLSPFLDSDDLIRVGGRLRNSYYSYDVKHPIVLCAKHHITKTLFLLHHKVLMHAGPQLLLSNIRQNYWTIDGRNLARKTVHACVRCFRFKATSVQPIMGDLPNERTHLVSPFLTTGVDYAGPVLILNRKGKGSRLTKSYICVFICFAVKAVHLELVTDLTKEAYLACLNRFTSRRGKPETIYSDNVSTFIGASNELAQFLKSSVDYVQAQLVEQGPEDSGSCTLYWKLSEIRSQIISDAAGKLLPSSRASCCSVLTAKYGADAVPKVTEIPAVPRGGKLREFAHRWHARRSALDRGPQ</sequence>
<dbReference type="PANTHER" id="PTHR47331">
    <property type="entry name" value="PHD-TYPE DOMAIN-CONTAINING PROTEIN"/>
    <property type="match status" value="1"/>
</dbReference>
<accession>A0ABM3LUL1</accession>
<evidence type="ECO:0000259" key="1">
    <source>
        <dbReference type="Pfam" id="PF17921"/>
    </source>
</evidence>
<evidence type="ECO:0000313" key="3">
    <source>
        <dbReference type="RefSeq" id="XP_052742768.1"/>
    </source>
</evidence>
<dbReference type="InterPro" id="IPR041588">
    <property type="entry name" value="Integrase_H2C2"/>
</dbReference>
<dbReference type="InterPro" id="IPR036397">
    <property type="entry name" value="RNaseH_sf"/>
</dbReference>
<name>A0ABM3LUL1_BICAN</name>
<dbReference type="Pfam" id="PF17921">
    <property type="entry name" value="Integrase_H2C2"/>
    <property type="match status" value="1"/>
</dbReference>
<reference evidence="3" key="1">
    <citation type="submission" date="2025-08" db="UniProtKB">
        <authorList>
            <consortium name="RefSeq"/>
        </authorList>
    </citation>
    <scope>IDENTIFICATION</scope>
</reference>